<dbReference type="InterPro" id="IPR022700">
    <property type="entry name" value="CLIP"/>
</dbReference>
<protein>
    <recommendedName>
        <fullName evidence="8">CLIP domain-containing serine protease</fullName>
        <ecNumber evidence="7">3.4.21.-</ecNumber>
    </recommendedName>
</protein>
<evidence type="ECO:0000256" key="4">
    <source>
        <dbReference type="ARBA" id="ARBA00022825"/>
    </source>
</evidence>
<dbReference type="Pfam" id="PF00089">
    <property type="entry name" value="Trypsin"/>
    <property type="match status" value="1"/>
</dbReference>
<gene>
    <name evidence="12" type="primary">LOC108556334</name>
</gene>
<dbReference type="GeneID" id="108556334"/>
<proteinExistence type="inferred from homology"/>
<dbReference type="InterPro" id="IPR033116">
    <property type="entry name" value="TRYPSIN_SER"/>
</dbReference>
<evidence type="ECO:0000256" key="7">
    <source>
        <dbReference type="RuleBase" id="RU363034"/>
    </source>
</evidence>
<keyword evidence="1 7" id="KW-0645">Protease</keyword>
<feature type="domain" description="Peptidase S1" evidence="10">
    <location>
        <begin position="108"/>
        <end position="360"/>
    </location>
</feature>
<evidence type="ECO:0000256" key="1">
    <source>
        <dbReference type="ARBA" id="ARBA00022670"/>
    </source>
</evidence>
<organism evidence="11 12">
    <name type="scientific">Nicrophorus vespilloides</name>
    <name type="common">Boreal carrion beetle</name>
    <dbReference type="NCBI Taxonomy" id="110193"/>
    <lineage>
        <taxon>Eukaryota</taxon>
        <taxon>Metazoa</taxon>
        <taxon>Ecdysozoa</taxon>
        <taxon>Arthropoda</taxon>
        <taxon>Hexapoda</taxon>
        <taxon>Insecta</taxon>
        <taxon>Pterygota</taxon>
        <taxon>Neoptera</taxon>
        <taxon>Endopterygota</taxon>
        <taxon>Coleoptera</taxon>
        <taxon>Polyphaga</taxon>
        <taxon>Staphyliniformia</taxon>
        <taxon>Silphidae</taxon>
        <taxon>Nicrophorinae</taxon>
        <taxon>Nicrophorus</taxon>
    </lineage>
</organism>
<keyword evidence="11" id="KW-1185">Reference proteome</keyword>
<dbReference type="InterPro" id="IPR009003">
    <property type="entry name" value="Peptidase_S1_PA"/>
</dbReference>
<keyword evidence="9" id="KW-0812">Transmembrane</keyword>
<dbReference type="InterPro" id="IPR038565">
    <property type="entry name" value="CLIP_sf"/>
</dbReference>
<keyword evidence="4 7" id="KW-0720">Serine protease</keyword>
<dbReference type="InterPro" id="IPR018114">
    <property type="entry name" value="TRYPSIN_HIS"/>
</dbReference>
<dbReference type="EC" id="3.4.21.-" evidence="7"/>
<dbReference type="PROSITE" id="PS00135">
    <property type="entry name" value="TRYPSIN_SER"/>
    <property type="match status" value="1"/>
</dbReference>
<evidence type="ECO:0000256" key="6">
    <source>
        <dbReference type="ARBA" id="ARBA00024195"/>
    </source>
</evidence>
<dbReference type="RefSeq" id="XP_017767892.1">
    <property type="nucleotide sequence ID" value="XM_017912403.1"/>
</dbReference>
<comment type="subcellular location">
    <subcellularLocation>
        <location evidence="8">Secreted</location>
    </subcellularLocation>
</comment>
<evidence type="ECO:0000313" key="12">
    <source>
        <dbReference type="RefSeq" id="XP_017767892.1"/>
    </source>
</evidence>
<name>A0ABM1LZZ2_NICVS</name>
<keyword evidence="3 7" id="KW-0378">Hydrolase</keyword>
<feature type="transmembrane region" description="Helical" evidence="9">
    <location>
        <begin position="354"/>
        <end position="379"/>
    </location>
</feature>
<dbReference type="Pfam" id="PF12032">
    <property type="entry name" value="CLIP"/>
    <property type="match status" value="1"/>
</dbReference>
<dbReference type="InterPro" id="IPR001314">
    <property type="entry name" value="Peptidase_S1A"/>
</dbReference>
<keyword evidence="9" id="KW-1133">Transmembrane helix</keyword>
<dbReference type="Gene3D" id="2.40.10.10">
    <property type="entry name" value="Trypsin-like serine proteases"/>
    <property type="match status" value="2"/>
</dbReference>
<evidence type="ECO:0000256" key="9">
    <source>
        <dbReference type="SAM" id="Phobius"/>
    </source>
</evidence>
<dbReference type="CDD" id="cd00190">
    <property type="entry name" value="Tryp_SPc"/>
    <property type="match status" value="1"/>
</dbReference>
<keyword evidence="8" id="KW-0964">Secreted</keyword>
<dbReference type="SMART" id="SM00020">
    <property type="entry name" value="Tryp_SPc"/>
    <property type="match status" value="1"/>
</dbReference>
<dbReference type="InterPro" id="IPR001254">
    <property type="entry name" value="Trypsin_dom"/>
</dbReference>
<dbReference type="PROSITE" id="PS00134">
    <property type="entry name" value="TRYPSIN_HIS"/>
    <property type="match status" value="1"/>
</dbReference>
<keyword evidence="5" id="KW-1015">Disulfide bond</keyword>
<dbReference type="Proteomes" id="UP000695000">
    <property type="component" value="Unplaced"/>
</dbReference>
<evidence type="ECO:0000256" key="5">
    <source>
        <dbReference type="ARBA" id="ARBA00023157"/>
    </source>
</evidence>
<keyword evidence="9" id="KW-0472">Membrane</keyword>
<dbReference type="PRINTS" id="PR00722">
    <property type="entry name" value="CHYMOTRYPSIN"/>
</dbReference>
<evidence type="ECO:0000256" key="3">
    <source>
        <dbReference type="ARBA" id="ARBA00022801"/>
    </source>
</evidence>
<dbReference type="InterPro" id="IPR051487">
    <property type="entry name" value="Ser/Thr_Proteases_Immune/Dev"/>
</dbReference>
<comment type="domain">
    <text evidence="8">The clip domain consists of 35-55 residues which are 'knitted' together usually by 3 conserved disulfide bonds forming a clip-like compact structure.</text>
</comment>
<dbReference type="PROSITE" id="PS50240">
    <property type="entry name" value="TRYPSIN_DOM"/>
    <property type="match status" value="1"/>
</dbReference>
<comment type="similarity">
    <text evidence="6 8">Belongs to the peptidase S1 family. CLIP subfamily.</text>
</comment>
<dbReference type="Gene3D" id="3.30.1640.30">
    <property type="match status" value="1"/>
</dbReference>
<evidence type="ECO:0000259" key="10">
    <source>
        <dbReference type="PROSITE" id="PS50240"/>
    </source>
</evidence>
<sequence length="380" mass="41469">MSFQAFSFTVALISALAIAQGAREVKEIVCVPITKCPTYMKILENKPVKLEVYQHIKSAGCGFDGLIQKVWCPNIGMKSPIEKEKPDTVPNRSLLPKDECGKQVADRIFGGTKTDLDEFPWLALIQYPDRSTGGLIGRCGGALITDRYVLTAAHCVTYGNKPVQVVLGEYDINNSTDCVDNECAPDPIIAGVEKIVVHPEWLVKERPFFHDIAIIRLNRTVKFNDFVRPICLPQQDRQIMADEPYQVAGWGQTETGVRSSIKLKVTLTSTTPKECKRLLKREVGPGQICAGGKTIEDTCKGDSGGPLMAIENGTAIWTAVGLVSLGTTYCGDGSMPAIYTFIPTTSTGSYKTSYLSLTISPSLLLSLSSLLLLSIIYCFS</sequence>
<evidence type="ECO:0000256" key="2">
    <source>
        <dbReference type="ARBA" id="ARBA00022729"/>
    </source>
</evidence>
<dbReference type="PANTHER" id="PTHR24256">
    <property type="entry name" value="TRYPTASE-RELATED"/>
    <property type="match status" value="1"/>
</dbReference>
<feature type="chain" id="PRO_5044992552" description="CLIP domain-containing serine protease" evidence="8">
    <location>
        <begin position="22"/>
        <end position="380"/>
    </location>
</feature>
<reference evidence="12" key="1">
    <citation type="submission" date="2025-08" db="UniProtKB">
        <authorList>
            <consortium name="RefSeq"/>
        </authorList>
    </citation>
    <scope>IDENTIFICATION</scope>
    <source>
        <tissue evidence="12">Whole Larva</tissue>
    </source>
</reference>
<keyword evidence="2 8" id="KW-0732">Signal</keyword>
<feature type="signal peptide" evidence="8">
    <location>
        <begin position="1"/>
        <end position="21"/>
    </location>
</feature>
<evidence type="ECO:0000256" key="8">
    <source>
        <dbReference type="RuleBase" id="RU366078"/>
    </source>
</evidence>
<dbReference type="SUPFAM" id="SSF50494">
    <property type="entry name" value="Trypsin-like serine proteases"/>
    <property type="match status" value="1"/>
</dbReference>
<dbReference type="InterPro" id="IPR043504">
    <property type="entry name" value="Peptidase_S1_PA_chymotrypsin"/>
</dbReference>
<accession>A0ABM1LZZ2</accession>
<evidence type="ECO:0000313" key="11">
    <source>
        <dbReference type="Proteomes" id="UP000695000"/>
    </source>
</evidence>